<keyword evidence="4" id="KW-1185">Reference proteome</keyword>
<protein>
    <submittedName>
        <fullName evidence="3">Uncharacterized protein</fullName>
    </submittedName>
</protein>
<keyword evidence="2" id="KW-0812">Transmembrane</keyword>
<evidence type="ECO:0000256" key="2">
    <source>
        <dbReference type="SAM" id="Phobius"/>
    </source>
</evidence>
<feature type="region of interest" description="Disordered" evidence="1">
    <location>
        <begin position="132"/>
        <end position="155"/>
    </location>
</feature>
<accession>A0A6G0I744</accession>
<keyword evidence="2" id="KW-0472">Membrane</keyword>
<gene>
    <name evidence="3" type="ORF">D5F01_LYC15213</name>
</gene>
<feature type="transmembrane region" description="Helical" evidence="2">
    <location>
        <begin position="57"/>
        <end position="78"/>
    </location>
</feature>
<evidence type="ECO:0000313" key="3">
    <source>
        <dbReference type="EMBL" id="KAE8287244.1"/>
    </source>
</evidence>
<feature type="transmembrane region" description="Helical" evidence="2">
    <location>
        <begin position="27"/>
        <end position="45"/>
    </location>
</feature>
<comment type="caution">
    <text evidence="3">The sequence shown here is derived from an EMBL/GenBank/DDBJ whole genome shotgun (WGS) entry which is preliminary data.</text>
</comment>
<keyword evidence="2" id="KW-1133">Transmembrane helix</keyword>
<name>A0A6G0I744_LARCR</name>
<dbReference type="EMBL" id="REGW02000014">
    <property type="protein sequence ID" value="KAE8287244.1"/>
    <property type="molecule type" value="Genomic_DNA"/>
</dbReference>
<reference evidence="3 4" key="1">
    <citation type="submission" date="2019-07" db="EMBL/GenBank/DDBJ databases">
        <title>Chromosome genome assembly for large yellow croaker.</title>
        <authorList>
            <person name="Xiao S."/>
        </authorList>
    </citation>
    <scope>NUCLEOTIDE SEQUENCE [LARGE SCALE GENOMIC DNA]</scope>
    <source>
        <strain evidence="3">JMULYC20181020</strain>
        <tissue evidence="3">Muscle</tissue>
    </source>
</reference>
<dbReference type="Proteomes" id="UP000424527">
    <property type="component" value="Unassembled WGS sequence"/>
</dbReference>
<dbReference type="AlphaFoldDB" id="A0A6G0I744"/>
<evidence type="ECO:0000256" key="1">
    <source>
        <dbReference type="SAM" id="MobiDB-lite"/>
    </source>
</evidence>
<proteinExistence type="predicted"/>
<organism evidence="3 4">
    <name type="scientific">Larimichthys crocea</name>
    <name type="common">Large yellow croaker</name>
    <name type="synonym">Pseudosciaena crocea</name>
    <dbReference type="NCBI Taxonomy" id="215358"/>
    <lineage>
        <taxon>Eukaryota</taxon>
        <taxon>Metazoa</taxon>
        <taxon>Chordata</taxon>
        <taxon>Craniata</taxon>
        <taxon>Vertebrata</taxon>
        <taxon>Euteleostomi</taxon>
        <taxon>Actinopterygii</taxon>
        <taxon>Neopterygii</taxon>
        <taxon>Teleostei</taxon>
        <taxon>Neoteleostei</taxon>
        <taxon>Acanthomorphata</taxon>
        <taxon>Eupercaria</taxon>
        <taxon>Sciaenidae</taxon>
        <taxon>Larimichthys</taxon>
    </lineage>
</organism>
<evidence type="ECO:0000313" key="4">
    <source>
        <dbReference type="Proteomes" id="UP000424527"/>
    </source>
</evidence>
<sequence>MKSLLWWYPESRQTWCWCGFQLDGRVVIIQGLLIAGSGVVGCAMARLGRSESLICVALLRLLILAGVAWVGGGISGLFGGGSRLSSDERHVMESDVGHAGFDGAAVSADPVANVESVGAWEDHLQETIPLSPQSSWPCPHGSVSGLSPGPEPVVESEPVFPVRQVERSHGPPPGPPLFFKEVGEAVGCQAPSPSLSPSWARARRP</sequence>